<evidence type="ECO:0000256" key="1">
    <source>
        <dbReference type="SAM" id="SignalP"/>
    </source>
</evidence>
<evidence type="ECO:0000313" key="3">
    <source>
        <dbReference type="EMBL" id="MBB5273805.1"/>
    </source>
</evidence>
<name>A0A7W8MAY5_9BURK</name>
<dbReference type="InterPro" id="IPR013424">
    <property type="entry name" value="Ice-binding_C"/>
</dbReference>
<dbReference type="InterPro" id="IPR013320">
    <property type="entry name" value="ConA-like_dom_sf"/>
</dbReference>
<dbReference type="Pfam" id="PF07589">
    <property type="entry name" value="PEP-CTERM"/>
    <property type="match status" value="1"/>
</dbReference>
<accession>A0A7W8MAY5</accession>
<dbReference type="Proteomes" id="UP000532440">
    <property type="component" value="Unassembled WGS sequence"/>
</dbReference>
<feature type="signal peptide" evidence="1">
    <location>
        <begin position="1"/>
        <end position="23"/>
    </location>
</feature>
<comment type="caution">
    <text evidence="3">The sequence shown here is derived from an EMBL/GenBank/DDBJ whole genome shotgun (WGS) entry which is preliminary data.</text>
</comment>
<evidence type="ECO:0000313" key="4">
    <source>
        <dbReference type="Proteomes" id="UP000532440"/>
    </source>
</evidence>
<sequence>MTGSAPLLTAALLALGAFGSAQAAALVHDFQLNGTLADALGGPSLVAINAGGTDGTIGASGFSFPANAGLQLTNGLFDAADYSIEMAFSFDAISSWRRIIDFKNRSTDLGLYNFNGAIQFYPFTTGSGIFSPGGMVNIIVTRDDATDAFNVYAGGLNILTLNDAPGDAVFSTAGKMVNFFRDDTVVSNEASSGFVDKIRFYDGALTAIEARCLQTGSPEACGVPPPPNGSVPVPSTLALAGLALLGLGARRRRAA</sequence>
<dbReference type="SUPFAM" id="SSF49899">
    <property type="entry name" value="Concanavalin A-like lectins/glucanases"/>
    <property type="match status" value="1"/>
</dbReference>
<dbReference type="NCBIfam" id="TIGR02595">
    <property type="entry name" value="PEP_CTERM"/>
    <property type="match status" value="1"/>
</dbReference>
<feature type="domain" description="Ice-binding protein C-terminal" evidence="2">
    <location>
        <begin position="230"/>
        <end position="252"/>
    </location>
</feature>
<reference evidence="3 4" key="1">
    <citation type="submission" date="2020-08" db="EMBL/GenBank/DDBJ databases">
        <title>Genomic Encyclopedia of Type Strains, Phase IV (KMG-IV): sequencing the most valuable type-strain genomes for metagenomic binning, comparative biology and taxonomic classification.</title>
        <authorList>
            <person name="Goeker M."/>
        </authorList>
    </citation>
    <scope>NUCLEOTIDE SEQUENCE [LARGE SCALE GENOMIC DNA]</scope>
    <source>
        <strain evidence="3 4">DSM 29781</strain>
    </source>
</reference>
<organism evidence="3 4">
    <name type="scientific">Quisquiliibacterium transsilvanicum</name>
    <dbReference type="NCBI Taxonomy" id="1549638"/>
    <lineage>
        <taxon>Bacteria</taxon>
        <taxon>Pseudomonadati</taxon>
        <taxon>Pseudomonadota</taxon>
        <taxon>Betaproteobacteria</taxon>
        <taxon>Burkholderiales</taxon>
        <taxon>Burkholderiaceae</taxon>
        <taxon>Quisquiliibacterium</taxon>
    </lineage>
</organism>
<dbReference type="AlphaFoldDB" id="A0A7W8MAY5"/>
<proteinExistence type="predicted"/>
<dbReference type="RefSeq" id="WP_221302904.1">
    <property type="nucleotide sequence ID" value="NZ_BAABEW010000013.1"/>
</dbReference>
<feature type="chain" id="PRO_5031328780" description="Ice-binding protein C-terminal domain-containing protein" evidence="1">
    <location>
        <begin position="24"/>
        <end position="255"/>
    </location>
</feature>
<protein>
    <recommendedName>
        <fullName evidence="2">Ice-binding protein C-terminal domain-containing protein</fullName>
    </recommendedName>
</protein>
<dbReference type="InterPro" id="IPR024038">
    <property type="entry name" value="MYXO-CTERM"/>
</dbReference>
<keyword evidence="1" id="KW-0732">Signal</keyword>
<keyword evidence="4" id="KW-1185">Reference proteome</keyword>
<dbReference type="NCBIfam" id="TIGR03901">
    <property type="entry name" value="MYXO-CTERM"/>
    <property type="match status" value="1"/>
</dbReference>
<evidence type="ECO:0000259" key="2">
    <source>
        <dbReference type="Pfam" id="PF07589"/>
    </source>
</evidence>
<dbReference type="Gene3D" id="2.60.120.200">
    <property type="match status" value="1"/>
</dbReference>
<dbReference type="EMBL" id="JACHGB010000008">
    <property type="protein sequence ID" value="MBB5273805.1"/>
    <property type="molecule type" value="Genomic_DNA"/>
</dbReference>
<gene>
    <name evidence="3" type="ORF">HNQ70_003836</name>
</gene>